<evidence type="ECO:0000256" key="3">
    <source>
        <dbReference type="ARBA" id="ARBA00022722"/>
    </source>
</evidence>
<feature type="region of interest" description="Disordered" evidence="10">
    <location>
        <begin position="78"/>
        <end position="99"/>
    </location>
</feature>
<keyword evidence="7 9" id="KW-0460">Magnesium</keyword>
<feature type="binding site" evidence="9">
    <location>
        <position position="13"/>
    </location>
    <ligand>
        <name>Mg(2+)</name>
        <dbReference type="ChEBI" id="CHEBI:18420"/>
        <note>catalytic</note>
    </ligand>
</feature>
<name>A0A5C6E4S9_9BACT</name>
<dbReference type="NCBIfam" id="TIGR01573">
    <property type="entry name" value="cas2"/>
    <property type="match status" value="1"/>
</dbReference>
<dbReference type="GO" id="GO:0046872">
    <property type="term" value="F:metal ion binding"/>
    <property type="evidence" value="ECO:0007669"/>
    <property type="project" value="UniProtKB-UniRule"/>
</dbReference>
<proteinExistence type="inferred from homology"/>
<keyword evidence="6 9" id="KW-0378">Hydrolase</keyword>
<dbReference type="RefSeq" id="WP_146598913.1">
    <property type="nucleotide sequence ID" value="NZ_SJPY01000002.1"/>
</dbReference>
<dbReference type="GO" id="GO:0043571">
    <property type="term" value="P:maintenance of CRISPR repeat elements"/>
    <property type="evidence" value="ECO:0007669"/>
    <property type="project" value="UniProtKB-UniRule"/>
</dbReference>
<dbReference type="EC" id="3.1.-.-" evidence="9"/>
<sequence>MTSEQKWNLVSYDVREPKRLRRVAKLLEGYGERVQYSLFRVRATAERLEKLRWELSELMAAEDDLLVIPLCDRCAAKVDDHSRGDRSDWSEPPASFEIL</sequence>
<gene>
    <name evidence="9 11" type="primary">cas2</name>
    <name evidence="11" type="ORF">Q31b_13820</name>
</gene>
<evidence type="ECO:0000256" key="1">
    <source>
        <dbReference type="ARBA" id="ARBA00001946"/>
    </source>
</evidence>
<keyword evidence="3 9" id="KW-0540">Nuclease</keyword>
<dbReference type="HAMAP" id="MF_01471">
    <property type="entry name" value="Cas2"/>
    <property type="match status" value="1"/>
</dbReference>
<dbReference type="Proteomes" id="UP000315471">
    <property type="component" value="Unassembled WGS sequence"/>
</dbReference>
<comment type="function">
    <text evidence="9">CRISPR (clustered regularly interspaced short palindromic repeat), is an adaptive immune system that provides protection against mobile genetic elements (viruses, transposable elements and conjugative plasmids). CRISPR clusters contain sequences complementary to antecedent mobile elements and target invading nucleic acids. CRISPR clusters are transcribed and processed into CRISPR RNA (crRNA). Functions as a ssRNA-specific endoribonuclease. Involved in the integration of spacer DNA into the CRISPR cassette.</text>
</comment>
<comment type="subunit">
    <text evidence="9">Homodimer, forms a heterotetramer with a Cas1 homodimer.</text>
</comment>
<dbReference type="GO" id="GO:0051607">
    <property type="term" value="P:defense response to virus"/>
    <property type="evidence" value="ECO:0007669"/>
    <property type="project" value="UniProtKB-UniRule"/>
</dbReference>
<evidence type="ECO:0000256" key="9">
    <source>
        <dbReference type="HAMAP-Rule" id="MF_01471"/>
    </source>
</evidence>
<dbReference type="Gene3D" id="3.30.70.240">
    <property type="match status" value="1"/>
</dbReference>
<dbReference type="GO" id="GO:0016787">
    <property type="term" value="F:hydrolase activity"/>
    <property type="evidence" value="ECO:0007669"/>
    <property type="project" value="UniProtKB-KW"/>
</dbReference>
<dbReference type="AlphaFoldDB" id="A0A5C6E4S9"/>
<evidence type="ECO:0000256" key="2">
    <source>
        <dbReference type="ARBA" id="ARBA00009959"/>
    </source>
</evidence>
<dbReference type="PANTHER" id="PTHR34405">
    <property type="entry name" value="CRISPR-ASSOCIATED ENDORIBONUCLEASE CAS2"/>
    <property type="match status" value="1"/>
</dbReference>
<dbReference type="CDD" id="cd09725">
    <property type="entry name" value="Cas2_I_II_III"/>
    <property type="match status" value="1"/>
</dbReference>
<feature type="compositionally biased region" description="Basic and acidic residues" evidence="10">
    <location>
        <begin position="78"/>
        <end position="89"/>
    </location>
</feature>
<organism evidence="11 12">
    <name type="scientific">Novipirellula aureliae</name>
    <dbReference type="NCBI Taxonomy" id="2527966"/>
    <lineage>
        <taxon>Bacteria</taxon>
        <taxon>Pseudomonadati</taxon>
        <taxon>Planctomycetota</taxon>
        <taxon>Planctomycetia</taxon>
        <taxon>Pirellulales</taxon>
        <taxon>Pirellulaceae</taxon>
        <taxon>Novipirellula</taxon>
    </lineage>
</organism>
<dbReference type="InterPro" id="IPR021127">
    <property type="entry name" value="CRISPR_associated_Cas2"/>
</dbReference>
<keyword evidence="4 9" id="KW-0479">Metal-binding</keyword>
<reference evidence="11 12" key="1">
    <citation type="submission" date="2019-02" db="EMBL/GenBank/DDBJ databases">
        <title>Deep-cultivation of Planctomycetes and their phenomic and genomic characterization uncovers novel biology.</title>
        <authorList>
            <person name="Wiegand S."/>
            <person name="Jogler M."/>
            <person name="Boedeker C."/>
            <person name="Pinto D."/>
            <person name="Vollmers J."/>
            <person name="Rivas-Marin E."/>
            <person name="Kohn T."/>
            <person name="Peeters S.H."/>
            <person name="Heuer A."/>
            <person name="Rast P."/>
            <person name="Oberbeckmann S."/>
            <person name="Bunk B."/>
            <person name="Jeske O."/>
            <person name="Meyerdierks A."/>
            <person name="Storesund J.E."/>
            <person name="Kallscheuer N."/>
            <person name="Luecker S."/>
            <person name="Lage O.M."/>
            <person name="Pohl T."/>
            <person name="Merkel B.J."/>
            <person name="Hornburger P."/>
            <person name="Mueller R.-W."/>
            <person name="Bruemmer F."/>
            <person name="Labrenz M."/>
            <person name="Spormann A.M."/>
            <person name="Op Den Camp H."/>
            <person name="Overmann J."/>
            <person name="Amann R."/>
            <person name="Jetten M.S.M."/>
            <person name="Mascher T."/>
            <person name="Medema M.H."/>
            <person name="Devos D.P."/>
            <person name="Kaster A.-K."/>
            <person name="Ovreas L."/>
            <person name="Rohde M."/>
            <person name="Galperin M.Y."/>
            <person name="Jogler C."/>
        </authorList>
    </citation>
    <scope>NUCLEOTIDE SEQUENCE [LARGE SCALE GENOMIC DNA]</scope>
    <source>
        <strain evidence="11 12">Q31b</strain>
    </source>
</reference>
<keyword evidence="5 9" id="KW-0255">Endonuclease</keyword>
<evidence type="ECO:0000256" key="4">
    <source>
        <dbReference type="ARBA" id="ARBA00022723"/>
    </source>
</evidence>
<protein>
    <recommendedName>
        <fullName evidence="9">CRISPR-associated endoribonuclease Cas2</fullName>
        <ecNumber evidence="9">3.1.-.-</ecNumber>
    </recommendedName>
</protein>
<dbReference type="EMBL" id="SJPY01000002">
    <property type="protein sequence ID" value="TWU43850.1"/>
    <property type="molecule type" value="Genomic_DNA"/>
</dbReference>
<comment type="similarity">
    <text evidence="2 9">Belongs to the CRISPR-associated endoribonuclease Cas2 protein family.</text>
</comment>
<dbReference type="GO" id="GO:0004521">
    <property type="term" value="F:RNA endonuclease activity"/>
    <property type="evidence" value="ECO:0007669"/>
    <property type="project" value="InterPro"/>
</dbReference>
<keyword evidence="12" id="KW-1185">Reference proteome</keyword>
<keyword evidence="8 9" id="KW-0051">Antiviral defense</keyword>
<evidence type="ECO:0000256" key="5">
    <source>
        <dbReference type="ARBA" id="ARBA00022759"/>
    </source>
</evidence>
<evidence type="ECO:0000256" key="7">
    <source>
        <dbReference type="ARBA" id="ARBA00022842"/>
    </source>
</evidence>
<accession>A0A5C6E4S9</accession>
<evidence type="ECO:0000256" key="8">
    <source>
        <dbReference type="ARBA" id="ARBA00023118"/>
    </source>
</evidence>
<dbReference type="InterPro" id="IPR019199">
    <property type="entry name" value="Virulence_VapD/CRISPR_Cas2"/>
</dbReference>
<comment type="caution">
    <text evidence="11">The sequence shown here is derived from an EMBL/GenBank/DDBJ whole genome shotgun (WGS) entry which is preliminary data.</text>
</comment>
<dbReference type="SUPFAM" id="SSF143430">
    <property type="entry name" value="TTP0101/SSO1404-like"/>
    <property type="match status" value="1"/>
</dbReference>
<dbReference type="OrthoDB" id="9798176at2"/>
<dbReference type="Pfam" id="PF09827">
    <property type="entry name" value="CRISPR_Cas2"/>
    <property type="match status" value="1"/>
</dbReference>
<dbReference type="PANTHER" id="PTHR34405:SF3">
    <property type="entry name" value="CRISPR-ASSOCIATED ENDORIBONUCLEASE CAS2 3"/>
    <property type="match status" value="1"/>
</dbReference>
<evidence type="ECO:0000256" key="10">
    <source>
        <dbReference type="SAM" id="MobiDB-lite"/>
    </source>
</evidence>
<evidence type="ECO:0000313" key="12">
    <source>
        <dbReference type="Proteomes" id="UP000315471"/>
    </source>
</evidence>
<comment type="cofactor">
    <cofactor evidence="1 9">
        <name>Mg(2+)</name>
        <dbReference type="ChEBI" id="CHEBI:18420"/>
    </cofactor>
</comment>
<evidence type="ECO:0000313" key="11">
    <source>
        <dbReference type="EMBL" id="TWU43850.1"/>
    </source>
</evidence>
<evidence type="ECO:0000256" key="6">
    <source>
        <dbReference type="ARBA" id="ARBA00022801"/>
    </source>
</evidence>